<dbReference type="STRING" id="1715989.NITINOP_1047"/>
<keyword evidence="2" id="KW-1185">Reference proteome</keyword>
<gene>
    <name evidence="1" type="ORF">NITINOP_1047</name>
</gene>
<organism evidence="1 2">
    <name type="scientific">Candidatus Nitrospira inopinata</name>
    <dbReference type="NCBI Taxonomy" id="1715989"/>
    <lineage>
        <taxon>Bacteria</taxon>
        <taxon>Pseudomonadati</taxon>
        <taxon>Nitrospirota</taxon>
        <taxon>Nitrospiria</taxon>
        <taxon>Nitrospirales</taxon>
        <taxon>Nitrospiraceae</taxon>
        <taxon>Nitrospira</taxon>
    </lineage>
</organism>
<protein>
    <submittedName>
        <fullName evidence="1">Uncharacterized protein</fullName>
    </submittedName>
</protein>
<sequence>MSDYHLNIFYSEEDGGYIADIPDLESCSAFGRTPEEALAQVERAKAAWLEAARTAGKPIPAPRYRPAIYQASR</sequence>
<dbReference type="OrthoDB" id="9807959at2"/>
<dbReference type="InterPro" id="IPR035069">
    <property type="entry name" value="TTHA1013/TTHA0281-like"/>
</dbReference>
<accession>A0A0S4KUC5</accession>
<dbReference type="RefSeq" id="WP_062483762.1">
    <property type="nucleotide sequence ID" value="NZ_LN885086.1"/>
</dbReference>
<dbReference type="EMBL" id="LN885086">
    <property type="protein sequence ID" value="CUQ66022.1"/>
    <property type="molecule type" value="Genomic_DNA"/>
</dbReference>
<dbReference type="Proteomes" id="UP000066284">
    <property type="component" value="Chromosome 1"/>
</dbReference>
<evidence type="ECO:0000313" key="1">
    <source>
        <dbReference type="EMBL" id="CUQ66022.1"/>
    </source>
</evidence>
<evidence type="ECO:0000313" key="2">
    <source>
        <dbReference type="Proteomes" id="UP000066284"/>
    </source>
</evidence>
<dbReference type="SUPFAM" id="SSF143100">
    <property type="entry name" value="TTHA1013/TTHA0281-like"/>
    <property type="match status" value="1"/>
</dbReference>
<dbReference type="Gene3D" id="3.30.160.250">
    <property type="match status" value="1"/>
</dbReference>
<dbReference type="KEGG" id="nio:NITINOP_1047"/>
<dbReference type="AlphaFoldDB" id="A0A0S4KUC5"/>
<proteinExistence type="predicted"/>
<reference evidence="2" key="1">
    <citation type="submission" date="2015-09" db="EMBL/GenBank/DDBJ databases">
        <authorList>
            <person name="Daims H."/>
        </authorList>
    </citation>
    <scope>NUCLEOTIDE SEQUENCE [LARGE SCALE GENOMIC DNA]</scope>
</reference>
<name>A0A0S4KUC5_9BACT</name>